<accession>A0A428MPL7</accession>
<sequence length="74" mass="9032">MRFLNWRRTNGGVRVSVRIQRTPQQWLFQWVTIGKRRYSKRELLDIEMRVRKFVNPRVQVPPRTLETEAHTIVV</sequence>
<keyword evidence="2" id="KW-1185">Reference proteome</keyword>
<proteinExistence type="predicted"/>
<comment type="caution">
    <text evidence="1">The sequence shown here is derived from an EMBL/GenBank/DDBJ whole genome shotgun (WGS) entry which is preliminary data.</text>
</comment>
<name>A0A428MPL7_9BACT</name>
<protein>
    <submittedName>
        <fullName evidence="1">Uncharacterized protein</fullName>
    </submittedName>
</protein>
<evidence type="ECO:0000313" key="2">
    <source>
        <dbReference type="Proteomes" id="UP000269669"/>
    </source>
</evidence>
<organism evidence="1 2">
    <name type="scientific">Edaphobacter aggregans</name>
    <dbReference type="NCBI Taxonomy" id="570835"/>
    <lineage>
        <taxon>Bacteria</taxon>
        <taxon>Pseudomonadati</taxon>
        <taxon>Acidobacteriota</taxon>
        <taxon>Terriglobia</taxon>
        <taxon>Terriglobales</taxon>
        <taxon>Acidobacteriaceae</taxon>
        <taxon>Edaphobacter</taxon>
    </lineage>
</organism>
<dbReference type="Proteomes" id="UP000269669">
    <property type="component" value="Unassembled WGS sequence"/>
</dbReference>
<dbReference type="EMBL" id="RSDW01000001">
    <property type="protein sequence ID" value="RSL18832.1"/>
    <property type="molecule type" value="Genomic_DNA"/>
</dbReference>
<evidence type="ECO:0000313" key="1">
    <source>
        <dbReference type="EMBL" id="RSL18832.1"/>
    </source>
</evidence>
<reference evidence="1 2" key="1">
    <citation type="submission" date="2018-12" db="EMBL/GenBank/DDBJ databases">
        <title>Sequencing of bacterial isolates from soil warming experiment in Harvard Forest, Massachusetts, USA.</title>
        <authorList>
            <person name="Deangelis K."/>
        </authorList>
    </citation>
    <scope>NUCLEOTIDE SEQUENCE [LARGE SCALE GENOMIC DNA]</scope>
    <source>
        <strain evidence="1 2">EB153</strain>
    </source>
</reference>
<gene>
    <name evidence="1" type="ORF">EDE15_4435</name>
</gene>
<dbReference type="AlphaFoldDB" id="A0A428MPL7"/>